<dbReference type="Gene3D" id="3.40.50.300">
    <property type="entry name" value="P-loop containing nucleotide triphosphate hydrolases"/>
    <property type="match status" value="1"/>
</dbReference>
<dbReference type="PANTHER" id="PTHR45709:SF3">
    <property type="entry name" value="GUANINE NUCLEOTIDE-BINDING PROTEIN-LIKE 1"/>
    <property type="match status" value="1"/>
</dbReference>
<dbReference type="RefSeq" id="XP_034409674.1">
    <property type="nucleotide sequence ID" value="XM_034553783.1"/>
</dbReference>
<dbReference type="InterPro" id="IPR043358">
    <property type="entry name" value="GNL1-like"/>
</dbReference>
<feature type="domain" description="CP-type G" evidence="7">
    <location>
        <begin position="172"/>
        <end position="404"/>
    </location>
</feature>
<keyword evidence="9" id="KW-1185">Reference proteome</keyword>
<reference evidence="8" key="2">
    <citation type="submission" date="2025-09" db="UniProtKB">
        <authorList>
            <consortium name="Ensembl"/>
        </authorList>
    </citation>
    <scope>IDENTIFICATION</scope>
</reference>
<dbReference type="CDD" id="cd01857">
    <property type="entry name" value="HSR1_MMR1"/>
    <property type="match status" value="1"/>
</dbReference>
<dbReference type="InterPro" id="IPR030378">
    <property type="entry name" value="G_CP_dom"/>
</dbReference>
<dbReference type="Pfam" id="PF01926">
    <property type="entry name" value="MMR_HSR1"/>
    <property type="match status" value="1"/>
</dbReference>
<evidence type="ECO:0000259" key="7">
    <source>
        <dbReference type="PROSITE" id="PS51721"/>
    </source>
</evidence>
<feature type="compositionally biased region" description="Basic residues" evidence="6">
    <location>
        <begin position="1"/>
        <end position="22"/>
    </location>
</feature>
<dbReference type="CTD" id="2794"/>
<evidence type="ECO:0000313" key="8">
    <source>
        <dbReference type="Ensembl" id="ENSCLMP00005012311.1"/>
    </source>
</evidence>
<reference evidence="8" key="1">
    <citation type="submission" date="2025-08" db="UniProtKB">
        <authorList>
            <consortium name="Ensembl"/>
        </authorList>
    </citation>
    <scope>IDENTIFICATION</scope>
</reference>
<dbReference type="OrthoDB" id="391988at2759"/>
<evidence type="ECO:0000256" key="4">
    <source>
        <dbReference type="ARBA" id="ARBA00037770"/>
    </source>
</evidence>
<protein>
    <recommendedName>
        <fullName evidence="5">Guanine nucleotide-binding protein-like 1</fullName>
    </recommendedName>
</protein>
<keyword evidence="3" id="KW-0342">GTP-binding</keyword>
<evidence type="ECO:0000256" key="3">
    <source>
        <dbReference type="ARBA" id="ARBA00023134"/>
    </source>
</evidence>
<evidence type="ECO:0000256" key="5">
    <source>
        <dbReference type="ARBA" id="ARBA00039902"/>
    </source>
</evidence>
<dbReference type="PRINTS" id="PR00326">
    <property type="entry name" value="GTP1OBG"/>
</dbReference>
<dbReference type="GeneTree" id="ENSGT00940000158047"/>
<feature type="compositionally biased region" description="Basic and acidic residues" evidence="6">
    <location>
        <begin position="580"/>
        <end position="591"/>
    </location>
</feature>
<evidence type="ECO:0000256" key="1">
    <source>
        <dbReference type="ARBA" id="ARBA00022553"/>
    </source>
</evidence>
<feature type="region of interest" description="Disordered" evidence="6">
    <location>
        <begin position="1"/>
        <end position="91"/>
    </location>
</feature>
<dbReference type="GO" id="GO:0005525">
    <property type="term" value="F:GTP binding"/>
    <property type="evidence" value="ECO:0007669"/>
    <property type="project" value="UniProtKB-KW"/>
</dbReference>
<dbReference type="GeneID" id="117745445"/>
<dbReference type="AlphaFoldDB" id="A0A8C2X6X2"/>
<keyword evidence="1" id="KW-0597">Phosphoprotein</keyword>
<evidence type="ECO:0000256" key="2">
    <source>
        <dbReference type="ARBA" id="ARBA00022741"/>
    </source>
</evidence>
<keyword evidence="2" id="KW-0547">Nucleotide-binding</keyword>
<dbReference type="Proteomes" id="UP000694565">
    <property type="component" value="Unplaced"/>
</dbReference>
<dbReference type="SUPFAM" id="SSF52540">
    <property type="entry name" value="P-loop containing nucleoside triphosphate hydrolases"/>
    <property type="match status" value="1"/>
</dbReference>
<dbReference type="PROSITE" id="PS51721">
    <property type="entry name" value="G_CP"/>
    <property type="match status" value="1"/>
</dbReference>
<evidence type="ECO:0000313" key="9">
    <source>
        <dbReference type="Proteomes" id="UP000694565"/>
    </source>
</evidence>
<proteinExistence type="predicted"/>
<dbReference type="InterPro" id="IPR006073">
    <property type="entry name" value="GTP-bd"/>
</dbReference>
<dbReference type="InterPro" id="IPR027417">
    <property type="entry name" value="P-loop_NTPase"/>
</dbReference>
<gene>
    <name evidence="8" type="primary">gnl1</name>
</gene>
<name>A0A8C2X6X2_CYCLU</name>
<feature type="compositionally biased region" description="Basic and acidic residues" evidence="6">
    <location>
        <begin position="66"/>
        <end position="91"/>
    </location>
</feature>
<dbReference type="Ensembl" id="ENSCLMT00005013193.1">
    <property type="protein sequence ID" value="ENSCLMP00005012311.1"/>
    <property type="gene ID" value="ENSCLMG00005006580.1"/>
</dbReference>
<feature type="region of interest" description="Disordered" evidence="6">
    <location>
        <begin position="540"/>
        <end position="599"/>
    </location>
</feature>
<organism evidence="8 9">
    <name type="scientific">Cyclopterus lumpus</name>
    <name type="common">Lumpsucker</name>
    <dbReference type="NCBI Taxonomy" id="8103"/>
    <lineage>
        <taxon>Eukaryota</taxon>
        <taxon>Metazoa</taxon>
        <taxon>Chordata</taxon>
        <taxon>Craniata</taxon>
        <taxon>Vertebrata</taxon>
        <taxon>Euteleostomi</taxon>
        <taxon>Actinopterygii</taxon>
        <taxon>Neopterygii</taxon>
        <taxon>Teleostei</taxon>
        <taxon>Neoteleostei</taxon>
        <taxon>Acanthomorphata</taxon>
        <taxon>Eupercaria</taxon>
        <taxon>Perciformes</taxon>
        <taxon>Cottioidei</taxon>
        <taxon>Cottales</taxon>
        <taxon>Cyclopteridae</taxon>
        <taxon>Cyclopterus</taxon>
    </lineage>
</organism>
<dbReference type="KEGG" id="clum:117745445"/>
<accession>A0A8C2X6X2</accession>
<comment type="function">
    <text evidence="4">Possible regulatory or functional link with the histocompatibility cluster.</text>
</comment>
<dbReference type="PANTHER" id="PTHR45709">
    <property type="entry name" value="LARGE SUBUNIT GTPASE 1 HOMOLOG-RELATED"/>
    <property type="match status" value="1"/>
</dbReference>
<evidence type="ECO:0000256" key="6">
    <source>
        <dbReference type="SAM" id="MobiDB-lite"/>
    </source>
</evidence>
<feature type="compositionally biased region" description="Acidic residues" evidence="6">
    <location>
        <begin position="542"/>
        <end position="579"/>
    </location>
</feature>
<sequence length="608" mass="69363">MPRKKPFSNKQKKKQLQVKRDRKRGDTGSGPSSRNASLERGGERQSDTSDSETTDVRKINQQPFGREGRYDPNRFRLHFERETKEEVEKGKKLAREKVLKPVSEKEHEININDIFPSEKGLGFPKRPSWSYEMTRENLLRKEEKSYRDYLDDLHTKNPAGSLSHFEHNLETWRQLWRVLEMSDIILLIVDIRHPVLQFPPTLYHYITGDLQKHVILVLNKADLCPPPLVIAWKHYLTSQFPHLHLVSFTSHPGQPYSTVLQKKRMRKKADWSHAGGPLDILKACQEITAGRVDLSSWEQKIKRDAVAVRLDGEQPDEGAESVLMEHQSDRAMDMGSPSQELYKDGVLTLGCIGFPNVGKSSVLNSLVARKVVSVSRTPGHTKYFQTYYLTPTVKLCDCPGLIFPSLVNKQLQILAGIYPVAQLQEPYSSVGYLCARTPFLSVLKLKHPSLLDIKPHQRNEGSEGLSWTAWDVCEAWAERRGYKTAKAARNDVYRAANSLLRLAIDGRLCLCLKPPGYSCLREHWENHPDLPEIVALQGRATEEEETGDNDDDDGESSTEPEDERDRDADDDEDGDDEDEGFGHPRPKEDKPSGFTVNMYNVLRENECE</sequence>
<dbReference type="GO" id="GO:0003924">
    <property type="term" value="F:GTPase activity"/>
    <property type="evidence" value="ECO:0007669"/>
    <property type="project" value="InterPro"/>
</dbReference>